<dbReference type="AlphaFoldDB" id="A0A6M1STW1"/>
<evidence type="ECO:0000313" key="1">
    <source>
        <dbReference type="EMBL" id="NGP86986.1"/>
    </source>
</evidence>
<proteinExistence type="predicted"/>
<dbReference type="Proteomes" id="UP000479132">
    <property type="component" value="Unassembled WGS sequence"/>
</dbReference>
<gene>
    <name evidence="1" type="ORF">G3569_01365</name>
</gene>
<comment type="caution">
    <text evidence="1">The sequence shown here is derived from an EMBL/GenBank/DDBJ whole genome shotgun (WGS) entry which is preliminary data.</text>
</comment>
<evidence type="ECO:0000313" key="2">
    <source>
        <dbReference type="Proteomes" id="UP000479132"/>
    </source>
</evidence>
<organism evidence="1 2">
    <name type="scientific">Fodinibius halophilus</name>
    <dbReference type="NCBI Taxonomy" id="1736908"/>
    <lineage>
        <taxon>Bacteria</taxon>
        <taxon>Pseudomonadati</taxon>
        <taxon>Balneolota</taxon>
        <taxon>Balneolia</taxon>
        <taxon>Balneolales</taxon>
        <taxon>Balneolaceae</taxon>
        <taxon>Fodinibius</taxon>
    </lineage>
</organism>
<evidence type="ECO:0008006" key="3">
    <source>
        <dbReference type="Google" id="ProtNLM"/>
    </source>
</evidence>
<reference evidence="1 2" key="1">
    <citation type="submission" date="2020-02" db="EMBL/GenBank/DDBJ databases">
        <title>Aliifodinibius halophilus 2W32, complete genome.</title>
        <authorList>
            <person name="Li Y."/>
            <person name="Wu S."/>
        </authorList>
    </citation>
    <scope>NUCLEOTIDE SEQUENCE [LARGE SCALE GENOMIC DNA]</scope>
    <source>
        <strain evidence="1 2">2W32</strain>
    </source>
</reference>
<keyword evidence="2" id="KW-1185">Reference proteome</keyword>
<dbReference type="EMBL" id="JAALLS010000001">
    <property type="protein sequence ID" value="NGP86986.1"/>
    <property type="molecule type" value="Genomic_DNA"/>
</dbReference>
<name>A0A6M1STW1_9BACT</name>
<sequence>MRQVQYLTQLLQEIIFKKSKNKKQEAIQEINNALERLTKEHPKQFHELELEETANLFIQNDAYQAELALAVADLLVEEAEMLKDQQFSKSKKAYQQAYMLYKKAQLDKNAAVPLDIHQKTTQIKQELSHKNALAEIEKLLN</sequence>
<protein>
    <recommendedName>
        <fullName evidence="3">Tetratricopeptide repeat protein</fullName>
    </recommendedName>
</protein>
<accession>A0A6M1STW1</accession>